<feature type="repeat" description="TPR" evidence="12">
    <location>
        <begin position="1064"/>
        <end position="1097"/>
    </location>
</feature>
<feature type="repeat" description="TPR" evidence="12">
    <location>
        <begin position="1106"/>
        <end position="1139"/>
    </location>
</feature>
<dbReference type="Gene3D" id="1.25.40.10">
    <property type="entry name" value="Tetratricopeptide repeat domain"/>
    <property type="match status" value="5"/>
</dbReference>
<feature type="repeat" description="TPR" evidence="12">
    <location>
        <begin position="896"/>
        <end position="929"/>
    </location>
</feature>
<dbReference type="PROSITE" id="PS50262">
    <property type="entry name" value="G_PROTEIN_RECEP_F1_2"/>
    <property type="match status" value="1"/>
</dbReference>
<protein>
    <recommendedName>
        <fullName evidence="13">NAD(P)(+)--arginine ADP-ribosyltransferase</fullName>
        <ecNumber evidence="13">2.4.2.31</ecNumber>
    </recommendedName>
    <alternativeName>
        <fullName evidence="13">Mono(ADP-ribosyl)transferase</fullName>
    </alternativeName>
</protein>
<dbReference type="GO" id="GO:0004930">
    <property type="term" value="F:G protein-coupled receptor activity"/>
    <property type="evidence" value="ECO:0007669"/>
    <property type="project" value="InterPro"/>
</dbReference>
<feature type="repeat" description="TPR" evidence="12">
    <location>
        <begin position="1148"/>
        <end position="1181"/>
    </location>
</feature>
<sequence length="1541" mass="176740">LFPILDDLPLSPNASVGNALPIDVIDKLMSDAASAEIESAILDPTRMDESDDLTLIDDFSSVDHITFVRDVVPYEIDSYSSNDLNEMQQATTFTNIRRVQGIKDLTNGRYASILPEIRIPKKYIQEDPVRIAVAFVVEECEENHIIWRLHQKKSFLPDGNDSDTIAFNPLRIEIEPSGKTQNDSYKLPLRMCNNLRAEFIKRENDVFHKLHSTVARRLHFAEHLPDIPRLACVIVDRQGNLIWETFGLSNFIQPIPTGQGSRVLTTSDLRLNDKQTNDDVLPLTTAPTTQILDKPLRRRVLQNFFIVWLDPAINQPNNDIFNSIIRLQDIVNSLYTFADIDECINFITDANDEKVILITSGSLGQQITPSIHDIPQLDSIYIFCYRKTFHNHWATRWMKVKGVFTDIASMYESLKQATRLCDQSAMSISFLREENLPERQANQLNPSFMYLQILKEIILTLDFNEGHRIEFVTYCRDAFAHNQSILKNIDKFQKAYEPDASIQWYTSSYFLHSMLNRALRKLDVDVILKMGFFLQDLHRQISQLHSEQMINNEKFRVYRGQSLSTKDFETLTRSSQGLMSFNSFLSTSLDRNVAFVYAESSVHIQDTIGVLFTMSIDASLDAVPFASIRHLSFFESEDEILFSMNSVFRIDEIKNIHETENIWEISLRLTDDKDTEVELLKRSLENEASEEEPLYRLGVLLTRLGEIGKSEQIYMNLLEKTSNELEKMSLYHRLGSIKHTQGEFSQTLKLEGKALEIAHRKLSSDPLWFSALYNDIAQVYFSMGDYSHALKYYDKVLEIKQKHLEPDHIEFAIYYVNVGLVYRSIGNHKRARLCYEKALNIQEKYLPSNHPDLASTYDNLGNVLGDLGDYLQTISYSEKALAIRQQSLPSSHPDLAATYNNLGCVYYKMGDYSKALSYYEKALSIRQQSLPPNHPDLALSLNNIAKIYDETNEYSKALLYYEKALKIQQETLHPTHLNLAMLYSNIGSTHDSMGHYSKSLSFYEKGLEIFQKTLPADHAYLASSYNNIGATHENMGEYTKALEYYEKALSIQKQSLPSSHPDLALSYSNIGKIYENMGDYPKALSFLEKGLSIFQQSLPSNHPHQASSYNNIGNIYNSMGDYRKALEYYEIALSIQQQSLPSIHPALASSYNNIGNSYDSMGDYSKALLYYERSLSIQSNSLPSNHPDFASSYNNIGTVYYRMGDYAKALSFYEKALEIQEKILPSNHPSIGLSLYNIANVYYDMGEHSKASSYYQGSIQIFQHSLPPDHPHIQTVESTINRIKTLTFLKSEENHIVSQTLSLIQQKTSFGFALLFLIFGVTGCFLNILLFSRRQFRSVSCSAYFLASSVVMFIQLSFSACTSLYASYYDFSIIYSISFCKLWFYILNSTSIMSRWILSAACLDRYALSSRNIRLRNLANVQTAHRVIFLIILIALIFPIHILVLYDIKSRNCNIFNNYIGSVYNVIVLMINTGIIPLIVMISCTLLIRKNLLEKQKRRQILENQPVHTMNHEDEVRRKRDQQALRMLFAQVIIFVVIITP</sequence>
<dbReference type="InterPro" id="IPR000768">
    <property type="entry name" value="ART"/>
</dbReference>
<evidence type="ECO:0000256" key="7">
    <source>
        <dbReference type="ARBA" id="ARBA00022737"/>
    </source>
</evidence>
<keyword evidence="13" id="KW-0520">NAD</keyword>
<dbReference type="GO" id="GO:0016779">
    <property type="term" value="F:nucleotidyltransferase activity"/>
    <property type="evidence" value="ECO:0007669"/>
    <property type="project" value="UniProtKB-KW"/>
</dbReference>
<evidence type="ECO:0000256" key="1">
    <source>
        <dbReference type="ARBA" id="ARBA00004370"/>
    </source>
</evidence>
<dbReference type="InterPro" id="IPR019734">
    <property type="entry name" value="TPR_rpt"/>
</dbReference>
<feature type="transmembrane region" description="Helical" evidence="14">
    <location>
        <begin position="1466"/>
        <end position="1488"/>
    </location>
</feature>
<evidence type="ECO:0000256" key="9">
    <source>
        <dbReference type="ARBA" id="ARBA00022989"/>
    </source>
</evidence>
<keyword evidence="8 12" id="KW-0802">TPR repeat</keyword>
<evidence type="ECO:0000256" key="6">
    <source>
        <dbReference type="ARBA" id="ARBA00022695"/>
    </source>
</evidence>
<comment type="similarity">
    <text evidence="2 13">Belongs to the Arg-specific ADP-ribosyltransferase family.</text>
</comment>
<dbReference type="EC" id="2.4.2.31" evidence="13"/>
<evidence type="ECO:0000256" key="11">
    <source>
        <dbReference type="ARBA" id="ARBA00047597"/>
    </source>
</evidence>
<keyword evidence="5 14" id="KW-0812">Transmembrane</keyword>
<dbReference type="SUPFAM" id="SSF81321">
    <property type="entry name" value="Family A G protein-coupled receptor-like"/>
    <property type="match status" value="1"/>
</dbReference>
<keyword evidence="6" id="KW-0548">Nucleotidyltransferase</keyword>
<feature type="repeat" description="TPR" evidence="12">
    <location>
        <begin position="1190"/>
        <end position="1223"/>
    </location>
</feature>
<evidence type="ECO:0000259" key="15">
    <source>
        <dbReference type="PROSITE" id="PS50262"/>
    </source>
</evidence>
<dbReference type="SMART" id="SM00671">
    <property type="entry name" value="SEL1"/>
    <property type="match status" value="7"/>
</dbReference>
<keyword evidence="4 13" id="KW-0808">Transferase</keyword>
<proteinExistence type="inferred from homology"/>
<feature type="transmembrane region" description="Helical" evidence="14">
    <location>
        <begin position="1310"/>
        <end position="1331"/>
    </location>
</feature>
<feature type="repeat" description="TPR" evidence="12">
    <location>
        <begin position="854"/>
        <end position="887"/>
    </location>
</feature>
<keyword evidence="3 13" id="KW-0328">Glycosyltransferase</keyword>
<feature type="transmembrane region" description="Helical" evidence="14">
    <location>
        <begin position="1382"/>
        <end position="1403"/>
    </location>
</feature>
<evidence type="ECO:0000256" key="14">
    <source>
        <dbReference type="SAM" id="Phobius"/>
    </source>
</evidence>
<keyword evidence="10 14" id="KW-0472">Membrane</keyword>
<keyword evidence="13" id="KW-0521">NADP</keyword>
<evidence type="ECO:0000256" key="10">
    <source>
        <dbReference type="ARBA" id="ARBA00023136"/>
    </source>
</evidence>
<dbReference type="PROSITE" id="PS50005">
    <property type="entry name" value="TPR"/>
    <property type="match status" value="11"/>
</dbReference>
<dbReference type="PROSITE" id="PS50293">
    <property type="entry name" value="TPR_REGION"/>
    <property type="match status" value="6"/>
</dbReference>
<evidence type="ECO:0000256" key="8">
    <source>
        <dbReference type="ARBA" id="ARBA00022803"/>
    </source>
</evidence>
<feature type="transmembrane region" description="Helical" evidence="14">
    <location>
        <begin position="1524"/>
        <end position="1540"/>
    </location>
</feature>
<evidence type="ECO:0000256" key="5">
    <source>
        <dbReference type="ARBA" id="ARBA00022692"/>
    </source>
</evidence>
<keyword evidence="17" id="KW-1185">Reference proteome</keyword>
<comment type="caution">
    <text evidence="16">The sequence shown here is derived from an EMBL/GenBank/DDBJ whole genome shotgun (WGS) entry which is preliminary data.</text>
</comment>
<feature type="repeat" description="TPR" evidence="12">
    <location>
        <begin position="1022"/>
        <end position="1055"/>
    </location>
</feature>
<dbReference type="EMBL" id="CAJNOR010004483">
    <property type="protein sequence ID" value="CAF1505660.1"/>
    <property type="molecule type" value="Genomic_DNA"/>
</dbReference>
<feature type="domain" description="G-protein coupled receptors family 1 profile" evidence="15">
    <location>
        <begin position="1323"/>
        <end position="1541"/>
    </location>
</feature>
<evidence type="ECO:0000256" key="4">
    <source>
        <dbReference type="ARBA" id="ARBA00022679"/>
    </source>
</evidence>
<dbReference type="Pfam" id="PF13424">
    <property type="entry name" value="TPR_12"/>
    <property type="match status" value="6"/>
</dbReference>
<evidence type="ECO:0000313" key="17">
    <source>
        <dbReference type="Proteomes" id="UP000663828"/>
    </source>
</evidence>
<organism evidence="16 17">
    <name type="scientific">Adineta ricciae</name>
    <name type="common">Rotifer</name>
    <dbReference type="NCBI Taxonomy" id="249248"/>
    <lineage>
        <taxon>Eukaryota</taxon>
        <taxon>Metazoa</taxon>
        <taxon>Spiralia</taxon>
        <taxon>Gnathifera</taxon>
        <taxon>Rotifera</taxon>
        <taxon>Eurotatoria</taxon>
        <taxon>Bdelloidea</taxon>
        <taxon>Adinetida</taxon>
        <taxon>Adinetidae</taxon>
        <taxon>Adineta</taxon>
    </lineage>
</organism>
<feature type="transmembrane region" description="Helical" evidence="14">
    <location>
        <begin position="1424"/>
        <end position="1446"/>
    </location>
</feature>
<dbReference type="GO" id="GO:0106274">
    <property type="term" value="F:NAD+-protein-arginine ADP-ribosyltransferase activity"/>
    <property type="evidence" value="ECO:0007669"/>
    <property type="project" value="UniProtKB-EC"/>
</dbReference>
<accession>A0A815TAV1</accession>
<dbReference type="Gene3D" id="1.20.1070.10">
    <property type="entry name" value="Rhodopsin 7-helix transmembrane proteins"/>
    <property type="match status" value="1"/>
</dbReference>
<dbReference type="Pfam" id="PF01129">
    <property type="entry name" value="ART"/>
    <property type="match status" value="1"/>
</dbReference>
<gene>
    <name evidence="16" type="ORF">XAT740_LOCUS39920</name>
</gene>
<feature type="repeat" description="TPR" evidence="12">
    <location>
        <begin position="812"/>
        <end position="845"/>
    </location>
</feature>
<dbReference type="GO" id="GO:0016020">
    <property type="term" value="C:membrane"/>
    <property type="evidence" value="ECO:0007669"/>
    <property type="project" value="UniProtKB-SubCell"/>
</dbReference>
<keyword evidence="7" id="KW-0677">Repeat</keyword>
<feature type="repeat" description="TPR" evidence="12">
    <location>
        <begin position="770"/>
        <end position="803"/>
    </location>
</feature>
<dbReference type="SUPFAM" id="SSF56399">
    <property type="entry name" value="ADP-ribosylation"/>
    <property type="match status" value="1"/>
</dbReference>
<dbReference type="Gene3D" id="3.90.176.10">
    <property type="entry name" value="Toxin ADP-ribosyltransferase, Chain A, domain 1"/>
    <property type="match status" value="1"/>
</dbReference>
<evidence type="ECO:0000256" key="2">
    <source>
        <dbReference type="ARBA" id="ARBA00009558"/>
    </source>
</evidence>
<dbReference type="PANTHER" id="PTHR45641:SF1">
    <property type="entry name" value="AAA+ ATPASE DOMAIN-CONTAINING PROTEIN"/>
    <property type="match status" value="1"/>
</dbReference>
<dbReference type="SMART" id="SM00028">
    <property type="entry name" value="TPR"/>
    <property type="match status" value="14"/>
</dbReference>
<evidence type="ECO:0000313" key="16">
    <source>
        <dbReference type="EMBL" id="CAF1505660.1"/>
    </source>
</evidence>
<dbReference type="InterPro" id="IPR011990">
    <property type="entry name" value="TPR-like_helical_dom_sf"/>
</dbReference>
<evidence type="ECO:0000256" key="13">
    <source>
        <dbReference type="RuleBase" id="RU361228"/>
    </source>
</evidence>
<dbReference type="SUPFAM" id="SSF48452">
    <property type="entry name" value="TPR-like"/>
    <property type="match status" value="4"/>
</dbReference>
<keyword evidence="9 14" id="KW-1133">Transmembrane helix</keyword>
<feature type="non-terminal residue" evidence="16">
    <location>
        <position position="1"/>
    </location>
</feature>
<name>A0A815TAV1_ADIRI</name>
<feature type="repeat" description="TPR" evidence="12">
    <location>
        <begin position="938"/>
        <end position="971"/>
    </location>
</feature>
<evidence type="ECO:0000256" key="3">
    <source>
        <dbReference type="ARBA" id="ARBA00022676"/>
    </source>
</evidence>
<dbReference type="PROSITE" id="PS51996">
    <property type="entry name" value="TR_MART"/>
    <property type="match status" value="1"/>
</dbReference>
<comment type="catalytic activity">
    <reaction evidence="11 13">
        <text>L-arginyl-[protein] + NAD(+) = N(omega)-(ADP-D-ribosyl)-L-arginyl-[protein] + nicotinamide + H(+)</text>
        <dbReference type="Rhea" id="RHEA:19149"/>
        <dbReference type="Rhea" id="RHEA-COMP:10532"/>
        <dbReference type="Rhea" id="RHEA-COMP:15087"/>
        <dbReference type="ChEBI" id="CHEBI:15378"/>
        <dbReference type="ChEBI" id="CHEBI:17154"/>
        <dbReference type="ChEBI" id="CHEBI:29965"/>
        <dbReference type="ChEBI" id="CHEBI:57540"/>
        <dbReference type="ChEBI" id="CHEBI:142554"/>
        <dbReference type="EC" id="2.4.2.31"/>
    </reaction>
</comment>
<dbReference type="InterPro" id="IPR006597">
    <property type="entry name" value="Sel1-like"/>
</dbReference>
<dbReference type="Pfam" id="PF00001">
    <property type="entry name" value="7tm_1"/>
    <property type="match status" value="1"/>
</dbReference>
<dbReference type="InterPro" id="IPR017452">
    <property type="entry name" value="GPCR_Rhodpsn_7TM"/>
</dbReference>
<dbReference type="InterPro" id="IPR000276">
    <property type="entry name" value="GPCR_Rhodpsn"/>
</dbReference>
<comment type="subcellular location">
    <subcellularLocation>
        <location evidence="1">Membrane</location>
    </subcellularLocation>
</comment>
<feature type="transmembrane region" description="Helical" evidence="14">
    <location>
        <begin position="1343"/>
        <end position="1366"/>
    </location>
</feature>
<evidence type="ECO:0000256" key="12">
    <source>
        <dbReference type="PROSITE-ProRule" id="PRU00339"/>
    </source>
</evidence>
<dbReference type="Proteomes" id="UP000663828">
    <property type="component" value="Unassembled WGS sequence"/>
</dbReference>
<feature type="repeat" description="TPR" evidence="12">
    <location>
        <begin position="980"/>
        <end position="1013"/>
    </location>
</feature>
<dbReference type="PANTHER" id="PTHR45641">
    <property type="entry name" value="TETRATRICOPEPTIDE REPEAT PROTEIN (AFU_ORTHOLOGUE AFUA_6G03870)"/>
    <property type="match status" value="1"/>
</dbReference>
<reference evidence="16" key="1">
    <citation type="submission" date="2021-02" db="EMBL/GenBank/DDBJ databases">
        <authorList>
            <person name="Nowell W R."/>
        </authorList>
    </citation>
    <scope>NUCLEOTIDE SEQUENCE</scope>
</reference>